<name>A0AA43QL21_9LECA</name>
<dbReference type="GO" id="GO:0000127">
    <property type="term" value="C:transcription factor TFIIIC complex"/>
    <property type="evidence" value="ECO:0007669"/>
    <property type="project" value="TreeGrafter"/>
</dbReference>
<feature type="compositionally biased region" description="Acidic residues" evidence="1">
    <location>
        <begin position="1"/>
        <end position="11"/>
    </location>
</feature>
<dbReference type="AlphaFoldDB" id="A0AA43QL21"/>
<proteinExistence type="predicted"/>
<feature type="region of interest" description="Disordered" evidence="1">
    <location>
        <begin position="1"/>
        <end position="92"/>
    </location>
</feature>
<dbReference type="PANTHER" id="PTHR23082">
    <property type="entry name" value="TRANSCRIPTION INITIATION FACTOR IIIC TFIIIC , POLYPEPTIDE 3-RELATED"/>
    <property type="match status" value="1"/>
</dbReference>
<sequence length="973" mass="110963">MEQPDDPDCDPDYVSSGVSESDEVNFSSEDSQDGSESEDDRHWSAARGHSRALASPGEGSRSLDTENYVATHKRRGKSSVRGRGGRGIKRGLRKPIEPGVDFKAYLSDATRAFTQSDLEKAELLTLRALQLNPEMFQAHSLLSEILTARQEPEKALKAAWNGAHTRPRDTQTWARVATMILQQGGEDRVAALRDAVYCYARIISVDKNNIEARFQRAALNRELGYKRKVVSEYEYILRYLPHDTTVLRHLADVYIEMKAADRALDHYKVTVAHLQQSEPDPNTSFSWSDVNIVAELYGSLERYEEGLTYLKGLSRWLLGRSEEDYWENFNHDDREWDLHDDPRRVEVSPFVQGRFDATSYGTGLPLELRIRFGMFRLCLEKHDAVEAIKHFEWLEPWDTGDGAKVSAFPDLFRETANALRCRKHFEEALRFYEPLQEVATYKDETMIMELALCYRALGASREAENCYLAILGNNPDSTEAQVALWNLDKESDNARTVHPKFHSVAVAAEQRRHPGAKGGDIRGRGRRSDQLPPLRTLLPSGSSKSEVVQKGEPKEMPDHRKEIQSLYARWKELRDRRGSSERDTAAWLEASKLLLRTFQEEKVFFPKDKHSKFYGYSKEARSLAQGRESEKEKAVRHTDSAIILPDGDMITIPDQYLGIPFEDWLNTLLEYSLELAKTGSLTAAYEVMTTLKSSNVFYHSQTALFLIQVGWFTCALHANDDESLSGVARWFLTKYQFVTDSYRLSSALHRLVDSDNIWYRNSVSQKFVLRQLKAMDFSLLVEERSQSHFQERASYTTRDNGGTPMMAEALDTSLLMLYGNMLYAGRSYTYAINYFLRALAVDRCNSAIQFSLALAYVHWALKRQAENRQQILMQGLAFLTAYYQGRQDAGSVSQRQEAEFNVGRTYHAIGLLHLSVPYYERCLQLGEAVSKEDGNDSNNNFVTQAALALQSHWAASGDMSRAQKITQRYLVIE</sequence>
<keyword evidence="3" id="KW-1185">Reference proteome</keyword>
<reference evidence="2" key="1">
    <citation type="journal article" date="2023" name="Genome Biol. Evol.">
        <title>First Whole Genome Sequence and Flow Cytometry Genome Size Data for the Lichen-Forming Fungus Ramalina farinacea (Ascomycota).</title>
        <authorList>
            <person name="Llewellyn T."/>
            <person name="Mian S."/>
            <person name="Hill R."/>
            <person name="Leitch I.J."/>
            <person name="Gaya E."/>
        </authorList>
    </citation>
    <scope>NUCLEOTIDE SEQUENCE</scope>
    <source>
        <strain evidence="2">LIQ254RAFAR</strain>
    </source>
</reference>
<feature type="region of interest" description="Disordered" evidence="1">
    <location>
        <begin position="511"/>
        <end position="558"/>
    </location>
</feature>
<dbReference type="Proteomes" id="UP001161017">
    <property type="component" value="Unassembled WGS sequence"/>
</dbReference>
<dbReference type="Gene3D" id="1.25.40.10">
    <property type="entry name" value="Tetratricopeptide repeat domain"/>
    <property type="match status" value="3"/>
</dbReference>
<dbReference type="SMART" id="SM00028">
    <property type="entry name" value="TPR"/>
    <property type="match status" value="4"/>
</dbReference>
<dbReference type="SUPFAM" id="SSF48452">
    <property type="entry name" value="TPR-like"/>
    <property type="match status" value="3"/>
</dbReference>
<protein>
    <submittedName>
        <fullName evidence="2">Transcription factor TFIIIC subunit tfc4</fullName>
    </submittedName>
</protein>
<accession>A0AA43QL21</accession>
<organism evidence="2 3">
    <name type="scientific">Ramalina farinacea</name>
    <dbReference type="NCBI Taxonomy" id="258253"/>
    <lineage>
        <taxon>Eukaryota</taxon>
        <taxon>Fungi</taxon>
        <taxon>Dikarya</taxon>
        <taxon>Ascomycota</taxon>
        <taxon>Pezizomycotina</taxon>
        <taxon>Lecanoromycetes</taxon>
        <taxon>OSLEUM clade</taxon>
        <taxon>Lecanoromycetidae</taxon>
        <taxon>Lecanorales</taxon>
        <taxon>Lecanorineae</taxon>
        <taxon>Ramalinaceae</taxon>
        <taxon>Ramalina</taxon>
    </lineage>
</organism>
<feature type="compositionally biased region" description="Basic and acidic residues" evidence="1">
    <location>
        <begin position="547"/>
        <end position="558"/>
    </location>
</feature>
<dbReference type="EMBL" id="JAPUFD010000007">
    <property type="protein sequence ID" value="MDI1488442.1"/>
    <property type="molecule type" value="Genomic_DNA"/>
</dbReference>
<dbReference type="InterPro" id="IPR019734">
    <property type="entry name" value="TPR_rpt"/>
</dbReference>
<gene>
    <name evidence="2" type="primary">TFC4</name>
    <name evidence="2" type="ORF">OHK93_007717</name>
</gene>
<evidence type="ECO:0000256" key="1">
    <source>
        <dbReference type="SAM" id="MobiDB-lite"/>
    </source>
</evidence>
<feature type="compositionally biased region" description="Basic and acidic residues" evidence="1">
    <location>
        <begin position="519"/>
        <end position="529"/>
    </location>
</feature>
<dbReference type="InterPro" id="IPR039340">
    <property type="entry name" value="Tfc4/TFIIIC-102/Sfc4"/>
</dbReference>
<dbReference type="GO" id="GO:0006383">
    <property type="term" value="P:transcription by RNA polymerase III"/>
    <property type="evidence" value="ECO:0007669"/>
    <property type="project" value="InterPro"/>
</dbReference>
<evidence type="ECO:0000313" key="3">
    <source>
        <dbReference type="Proteomes" id="UP001161017"/>
    </source>
</evidence>
<dbReference type="PANTHER" id="PTHR23082:SF0">
    <property type="entry name" value="GENERAL TRANSCRIPTION FACTOR 3C POLYPEPTIDE 3"/>
    <property type="match status" value="1"/>
</dbReference>
<evidence type="ECO:0000313" key="2">
    <source>
        <dbReference type="EMBL" id="MDI1488442.1"/>
    </source>
</evidence>
<dbReference type="InterPro" id="IPR011990">
    <property type="entry name" value="TPR-like_helical_dom_sf"/>
</dbReference>
<comment type="caution">
    <text evidence="2">The sequence shown here is derived from an EMBL/GenBank/DDBJ whole genome shotgun (WGS) entry which is preliminary data.</text>
</comment>
<feature type="compositionally biased region" description="Basic residues" evidence="1">
    <location>
        <begin position="71"/>
        <end position="92"/>
    </location>
</feature>